<evidence type="ECO:0000256" key="3">
    <source>
        <dbReference type="ARBA" id="ARBA00023125"/>
    </source>
</evidence>
<evidence type="ECO:0000313" key="6">
    <source>
        <dbReference type="EMBL" id="SEF37533.1"/>
    </source>
</evidence>
<protein>
    <submittedName>
        <fullName evidence="6">DNA-binding transcriptional regulator, LysR family</fullName>
    </submittedName>
</protein>
<keyword evidence="3 6" id="KW-0238">DNA-binding</keyword>
<dbReference type="EMBL" id="FNUJ01000014">
    <property type="protein sequence ID" value="SEF37533.1"/>
    <property type="molecule type" value="Genomic_DNA"/>
</dbReference>
<dbReference type="InterPro" id="IPR005119">
    <property type="entry name" value="LysR_subst-bd"/>
</dbReference>
<dbReference type="PANTHER" id="PTHR30346:SF29">
    <property type="entry name" value="LYSR SUBSTRATE-BINDING"/>
    <property type="match status" value="1"/>
</dbReference>
<evidence type="ECO:0000256" key="2">
    <source>
        <dbReference type="ARBA" id="ARBA00023015"/>
    </source>
</evidence>
<dbReference type="Proteomes" id="UP000198878">
    <property type="component" value="Unassembled WGS sequence"/>
</dbReference>
<dbReference type="SUPFAM" id="SSF46785">
    <property type="entry name" value="Winged helix' DNA-binding domain"/>
    <property type="match status" value="1"/>
</dbReference>
<comment type="similarity">
    <text evidence="1">Belongs to the LysR transcriptional regulatory family.</text>
</comment>
<dbReference type="FunFam" id="1.10.10.10:FF:000001">
    <property type="entry name" value="LysR family transcriptional regulator"/>
    <property type="match status" value="1"/>
</dbReference>
<dbReference type="Pfam" id="PF00126">
    <property type="entry name" value="HTH_1"/>
    <property type="match status" value="1"/>
</dbReference>
<dbReference type="GO" id="GO:0003700">
    <property type="term" value="F:DNA-binding transcription factor activity"/>
    <property type="evidence" value="ECO:0007669"/>
    <property type="project" value="InterPro"/>
</dbReference>
<dbReference type="InterPro" id="IPR000847">
    <property type="entry name" value="LysR_HTH_N"/>
</dbReference>
<evidence type="ECO:0000259" key="5">
    <source>
        <dbReference type="PROSITE" id="PS50931"/>
    </source>
</evidence>
<evidence type="ECO:0000256" key="1">
    <source>
        <dbReference type="ARBA" id="ARBA00009437"/>
    </source>
</evidence>
<dbReference type="PANTHER" id="PTHR30346">
    <property type="entry name" value="TRANSCRIPTIONAL DUAL REGULATOR HCAR-RELATED"/>
    <property type="match status" value="1"/>
</dbReference>
<dbReference type="GO" id="GO:0003677">
    <property type="term" value="F:DNA binding"/>
    <property type="evidence" value="ECO:0007669"/>
    <property type="project" value="UniProtKB-KW"/>
</dbReference>
<keyword evidence="7" id="KW-1185">Reference proteome</keyword>
<name>A0A1H5RGP2_9PSEU</name>
<dbReference type="Gene3D" id="3.40.190.10">
    <property type="entry name" value="Periplasmic binding protein-like II"/>
    <property type="match status" value="2"/>
</dbReference>
<reference evidence="7" key="1">
    <citation type="submission" date="2016-10" db="EMBL/GenBank/DDBJ databases">
        <authorList>
            <person name="Varghese N."/>
            <person name="Submissions S."/>
        </authorList>
    </citation>
    <scope>NUCLEOTIDE SEQUENCE [LARGE SCALE GENOMIC DNA]</scope>
    <source>
        <strain evidence="7">DSM 44654</strain>
    </source>
</reference>
<dbReference type="STRING" id="218821.SAMN05421837_11493"/>
<dbReference type="InterPro" id="IPR036390">
    <property type="entry name" value="WH_DNA-bd_sf"/>
</dbReference>
<dbReference type="SUPFAM" id="SSF53850">
    <property type="entry name" value="Periplasmic binding protein-like II"/>
    <property type="match status" value="1"/>
</dbReference>
<dbReference type="PROSITE" id="PS50931">
    <property type="entry name" value="HTH_LYSR"/>
    <property type="match status" value="1"/>
</dbReference>
<feature type="domain" description="HTH lysR-type" evidence="5">
    <location>
        <begin position="4"/>
        <end position="61"/>
    </location>
</feature>
<dbReference type="AlphaFoldDB" id="A0A1H5RGP2"/>
<dbReference type="RefSeq" id="WP_086678504.1">
    <property type="nucleotide sequence ID" value="NZ_FNUJ01000014.1"/>
</dbReference>
<organism evidence="6 7">
    <name type="scientific">Amycolatopsis pretoriensis</name>
    <dbReference type="NCBI Taxonomy" id="218821"/>
    <lineage>
        <taxon>Bacteria</taxon>
        <taxon>Bacillati</taxon>
        <taxon>Actinomycetota</taxon>
        <taxon>Actinomycetes</taxon>
        <taxon>Pseudonocardiales</taxon>
        <taxon>Pseudonocardiaceae</taxon>
        <taxon>Amycolatopsis</taxon>
    </lineage>
</organism>
<dbReference type="InterPro" id="IPR036388">
    <property type="entry name" value="WH-like_DNA-bd_sf"/>
</dbReference>
<gene>
    <name evidence="6" type="ORF">SAMN05421837_11493</name>
</gene>
<dbReference type="PRINTS" id="PR00039">
    <property type="entry name" value="HTHLYSR"/>
</dbReference>
<evidence type="ECO:0000313" key="7">
    <source>
        <dbReference type="Proteomes" id="UP000198878"/>
    </source>
</evidence>
<accession>A0A1H5RGP2</accession>
<evidence type="ECO:0000256" key="4">
    <source>
        <dbReference type="ARBA" id="ARBA00023163"/>
    </source>
</evidence>
<dbReference type="Pfam" id="PF03466">
    <property type="entry name" value="LysR_substrate"/>
    <property type="match status" value="1"/>
</dbReference>
<dbReference type="Gene3D" id="1.10.10.10">
    <property type="entry name" value="Winged helix-like DNA-binding domain superfamily/Winged helix DNA-binding domain"/>
    <property type="match status" value="1"/>
</dbReference>
<dbReference type="OrthoDB" id="3286335at2"/>
<sequence>MSEVTLTGLRVVREVAATGSFTAAAASLGYTQSAISRQVAMMEAAAGTALFERHARGVRPTPAGASLARHATSALAVVDTAEQELAGLRDRLAGRLSVGAFPAAAAVLVPRALAVLRTRHPGLVVTLDEGATPALLARLRGGRTEVVVIGVGEGLPGYDLAGLREDVLTEDDLRVAIPAGHRLARQGRIEVADLREETWIVGRGGRGEPQFGAWPTLSEPRVGWAVRSWTTRLGMVAAGLGVALLPGVAAKSVPAGVVVVPVEDPAWRGRSAVVVTRPGRSAGAGAVVEALREQAAELRG</sequence>
<keyword evidence="4" id="KW-0804">Transcription</keyword>
<proteinExistence type="inferred from homology"/>
<dbReference type="GO" id="GO:0032993">
    <property type="term" value="C:protein-DNA complex"/>
    <property type="evidence" value="ECO:0007669"/>
    <property type="project" value="TreeGrafter"/>
</dbReference>
<keyword evidence="2" id="KW-0805">Transcription regulation</keyword>